<protein>
    <submittedName>
        <fullName evidence="1">Uncharacterized protein</fullName>
    </submittedName>
</protein>
<evidence type="ECO:0000313" key="1">
    <source>
        <dbReference type="EMBL" id="GAI07604.1"/>
    </source>
</evidence>
<organism evidence="1">
    <name type="scientific">marine sediment metagenome</name>
    <dbReference type="NCBI Taxonomy" id="412755"/>
    <lineage>
        <taxon>unclassified sequences</taxon>
        <taxon>metagenomes</taxon>
        <taxon>ecological metagenomes</taxon>
    </lineage>
</organism>
<proteinExistence type="predicted"/>
<gene>
    <name evidence="1" type="ORF">S06H3_19629</name>
</gene>
<feature type="non-terminal residue" evidence="1">
    <location>
        <position position="108"/>
    </location>
</feature>
<sequence>MPFLNFAIDKLNAFYGAFQNIWNSIGTFAENVINGLLDLLSDFLGGFISAINVVLGAIGMDAISWEAIGKVDFTAAKAEGDMIQKLERGDLSIKTDPIKLDKGVQKMA</sequence>
<name>X1MMK6_9ZZZZ</name>
<dbReference type="AlphaFoldDB" id="X1MMK6"/>
<comment type="caution">
    <text evidence="1">The sequence shown here is derived from an EMBL/GenBank/DDBJ whole genome shotgun (WGS) entry which is preliminary data.</text>
</comment>
<accession>X1MMK6</accession>
<dbReference type="EMBL" id="BARV01010069">
    <property type="protein sequence ID" value="GAI07604.1"/>
    <property type="molecule type" value="Genomic_DNA"/>
</dbReference>
<reference evidence="1" key="1">
    <citation type="journal article" date="2014" name="Front. Microbiol.">
        <title>High frequency of phylogenetically diverse reductive dehalogenase-homologous genes in deep subseafloor sedimentary metagenomes.</title>
        <authorList>
            <person name="Kawai M."/>
            <person name="Futagami T."/>
            <person name="Toyoda A."/>
            <person name="Takaki Y."/>
            <person name="Nishi S."/>
            <person name="Hori S."/>
            <person name="Arai W."/>
            <person name="Tsubouchi T."/>
            <person name="Morono Y."/>
            <person name="Uchiyama I."/>
            <person name="Ito T."/>
            <person name="Fujiyama A."/>
            <person name="Inagaki F."/>
            <person name="Takami H."/>
        </authorList>
    </citation>
    <scope>NUCLEOTIDE SEQUENCE</scope>
    <source>
        <strain evidence="1">Expedition CK06-06</strain>
    </source>
</reference>